<evidence type="ECO:0000259" key="9">
    <source>
        <dbReference type="Pfam" id="PF09430"/>
    </source>
</evidence>
<evidence type="ECO:0000256" key="2">
    <source>
        <dbReference type="ARBA" id="ARBA00022692"/>
    </source>
</evidence>
<dbReference type="OrthoDB" id="27095at2759"/>
<sequence length="232" mass="24950">MARITLLLQLLACVALSFALDITGKIAWNDVCRNAKTLGHTKASLNEGVFSGGITHEGDFIIPDVPEGTYILSITSHDFAFDQLRIDVTNSSSFPDIRPYIAGTPMNPPSSVLLSYPISLSPREKSVYFVPPESFNLAGMLSNPMMLLMVGGAVMMLAMPYLMKNMDPEALQEFKEQQGKMGQIQSAFQSGDIKAGFSSIMAAADEQSGPTAATPPSRGGGPTKRGNKKSKR</sequence>
<dbReference type="AlphaFoldDB" id="A0A067TPM8"/>
<dbReference type="PANTHER" id="PTHR13605:SF4">
    <property type="entry name" value="ER MEMBRANE PROTEIN COMPLEX SUBUNIT 7"/>
    <property type="match status" value="1"/>
</dbReference>
<feature type="domain" description="ER membrane protein complex subunit 7 beta-sandwich" evidence="9">
    <location>
        <begin position="38"/>
        <end position="148"/>
    </location>
</feature>
<dbReference type="Pfam" id="PF09430">
    <property type="entry name" value="EMC7_beta-sandw"/>
    <property type="match status" value="1"/>
</dbReference>
<keyword evidence="3 8" id="KW-0732">Signal</keyword>
<feature type="chain" id="PRO_5001647023" description="ER membrane protein complex subunit 7 beta-sandwich domain-containing protein" evidence="8">
    <location>
        <begin position="20"/>
        <end position="232"/>
    </location>
</feature>
<keyword evidence="11" id="KW-1185">Reference proteome</keyword>
<evidence type="ECO:0000256" key="8">
    <source>
        <dbReference type="SAM" id="SignalP"/>
    </source>
</evidence>
<proteinExistence type="predicted"/>
<evidence type="ECO:0000256" key="6">
    <source>
        <dbReference type="SAM" id="MobiDB-lite"/>
    </source>
</evidence>
<evidence type="ECO:0000256" key="3">
    <source>
        <dbReference type="ARBA" id="ARBA00022729"/>
    </source>
</evidence>
<dbReference type="STRING" id="685588.A0A067TPM8"/>
<organism evidence="10 11">
    <name type="scientific">Galerina marginata (strain CBS 339.88)</name>
    <dbReference type="NCBI Taxonomy" id="685588"/>
    <lineage>
        <taxon>Eukaryota</taxon>
        <taxon>Fungi</taxon>
        <taxon>Dikarya</taxon>
        <taxon>Basidiomycota</taxon>
        <taxon>Agaricomycotina</taxon>
        <taxon>Agaricomycetes</taxon>
        <taxon>Agaricomycetidae</taxon>
        <taxon>Agaricales</taxon>
        <taxon>Agaricineae</taxon>
        <taxon>Strophariaceae</taxon>
        <taxon>Galerina</taxon>
    </lineage>
</organism>
<name>A0A067TPM8_GALM3</name>
<comment type="subcellular location">
    <subcellularLocation>
        <location evidence="1">Membrane</location>
        <topology evidence="1">Single-pass membrane protein</topology>
    </subcellularLocation>
</comment>
<keyword evidence="2 7" id="KW-0812">Transmembrane</keyword>
<protein>
    <recommendedName>
        <fullName evidence="9">ER membrane protein complex subunit 7 beta-sandwich domain-containing protein</fullName>
    </recommendedName>
</protein>
<dbReference type="InterPro" id="IPR019008">
    <property type="entry name" value="Beta_sandwich_EMC7"/>
</dbReference>
<evidence type="ECO:0000313" key="11">
    <source>
        <dbReference type="Proteomes" id="UP000027222"/>
    </source>
</evidence>
<evidence type="ECO:0000256" key="5">
    <source>
        <dbReference type="ARBA" id="ARBA00023136"/>
    </source>
</evidence>
<feature type="signal peptide" evidence="8">
    <location>
        <begin position="1"/>
        <end position="19"/>
    </location>
</feature>
<dbReference type="InterPro" id="IPR039163">
    <property type="entry name" value="EMC7"/>
</dbReference>
<feature type="transmembrane region" description="Helical" evidence="7">
    <location>
        <begin position="145"/>
        <end position="163"/>
    </location>
</feature>
<keyword evidence="4 7" id="KW-1133">Transmembrane helix</keyword>
<evidence type="ECO:0000256" key="4">
    <source>
        <dbReference type="ARBA" id="ARBA00022989"/>
    </source>
</evidence>
<keyword evidence="5 7" id="KW-0472">Membrane</keyword>
<dbReference type="HOGENOM" id="CLU_073620_3_0_1"/>
<feature type="region of interest" description="Disordered" evidence="6">
    <location>
        <begin position="204"/>
        <end position="232"/>
    </location>
</feature>
<dbReference type="PANTHER" id="PTHR13605">
    <property type="entry name" value="ER MEMBRANE PROTEIN COMPLEX SUBUNIT 7"/>
    <property type="match status" value="1"/>
</dbReference>
<dbReference type="EMBL" id="KL142367">
    <property type="protein sequence ID" value="KDR85170.1"/>
    <property type="molecule type" value="Genomic_DNA"/>
</dbReference>
<reference evidence="11" key="1">
    <citation type="journal article" date="2014" name="Proc. Natl. Acad. Sci. U.S.A.">
        <title>Extensive sampling of basidiomycete genomes demonstrates inadequacy of the white-rot/brown-rot paradigm for wood decay fungi.</title>
        <authorList>
            <person name="Riley R."/>
            <person name="Salamov A.A."/>
            <person name="Brown D.W."/>
            <person name="Nagy L.G."/>
            <person name="Floudas D."/>
            <person name="Held B.W."/>
            <person name="Levasseur A."/>
            <person name="Lombard V."/>
            <person name="Morin E."/>
            <person name="Otillar R."/>
            <person name="Lindquist E.A."/>
            <person name="Sun H."/>
            <person name="LaButti K.M."/>
            <person name="Schmutz J."/>
            <person name="Jabbour D."/>
            <person name="Luo H."/>
            <person name="Baker S.E."/>
            <person name="Pisabarro A.G."/>
            <person name="Walton J.D."/>
            <person name="Blanchette R.A."/>
            <person name="Henrissat B."/>
            <person name="Martin F."/>
            <person name="Cullen D."/>
            <person name="Hibbett D.S."/>
            <person name="Grigoriev I.V."/>
        </authorList>
    </citation>
    <scope>NUCLEOTIDE SEQUENCE [LARGE SCALE GENOMIC DNA]</scope>
    <source>
        <strain evidence="11">CBS 339.88</strain>
    </source>
</reference>
<gene>
    <name evidence="10" type="ORF">GALMADRAFT_233834</name>
</gene>
<evidence type="ECO:0000256" key="7">
    <source>
        <dbReference type="SAM" id="Phobius"/>
    </source>
</evidence>
<evidence type="ECO:0000313" key="10">
    <source>
        <dbReference type="EMBL" id="KDR85170.1"/>
    </source>
</evidence>
<evidence type="ECO:0000256" key="1">
    <source>
        <dbReference type="ARBA" id="ARBA00004167"/>
    </source>
</evidence>
<dbReference type="GO" id="GO:0072546">
    <property type="term" value="C:EMC complex"/>
    <property type="evidence" value="ECO:0007669"/>
    <property type="project" value="TreeGrafter"/>
</dbReference>
<dbReference type="Proteomes" id="UP000027222">
    <property type="component" value="Unassembled WGS sequence"/>
</dbReference>
<accession>A0A067TPM8</accession>